<feature type="transmembrane region" description="Helical" evidence="6">
    <location>
        <begin position="176"/>
        <end position="193"/>
    </location>
</feature>
<evidence type="ECO:0000256" key="1">
    <source>
        <dbReference type="ARBA" id="ARBA00004651"/>
    </source>
</evidence>
<dbReference type="RefSeq" id="WP_137100054.1">
    <property type="nucleotide sequence ID" value="NZ_CP039865.1"/>
</dbReference>
<evidence type="ECO:0000256" key="5">
    <source>
        <dbReference type="ARBA" id="ARBA00023136"/>
    </source>
</evidence>
<dbReference type="InterPro" id="IPR051461">
    <property type="entry name" value="UPF0750_membrane"/>
</dbReference>
<evidence type="ECO:0000256" key="3">
    <source>
        <dbReference type="ARBA" id="ARBA00022692"/>
    </source>
</evidence>
<dbReference type="AlphaFoldDB" id="A0A4D7QL39"/>
<protein>
    <submittedName>
        <fullName evidence="7">YitT family protein</fullName>
    </submittedName>
</protein>
<feature type="transmembrane region" description="Helical" evidence="6">
    <location>
        <begin position="148"/>
        <end position="170"/>
    </location>
</feature>
<evidence type="ECO:0000313" key="8">
    <source>
        <dbReference type="Proteomes" id="UP000298588"/>
    </source>
</evidence>
<feature type="transmembrane region" description="Helical" evidence="6">
    <location>
        <begin position="110"/>
        <end position="128"/>
    </location>
</feature>
<name>A0A4D7QL39_9HYPH</name>
<keyword evidence="3 6" id="KW-0812">Transmembrane</keyword>
<evidence type="ECO:0000313" key="7">
    <source>
        <dbReference type="EMBL" id="QCK86723.1"/>
    </source>
</evidence>
<sequence>MSESAVVRHRAYEDILALAMGTLVVSLGIAFFAKATLLTGSTVGLSLLMSYGTGLPFGLVFFALNLPFYVLAVLRVGWGFAIRTFVAVVLVSVLSRVTPQWVEIATIQPLYAAVIGGTLCGIGMLMLFRHRAGLGGINILAFYLQERYGLRAGYVQLGIDLAIMLAAFAVLSPDKVGYSLVGVVVLNLIVGINHRPGRYLGVS</sequence>
<dbReference type="PANTHER" id="PTHR33545">
    <property type="entry name" value="UPF0750 MEMBRANE PROTEIN YITT-RELATED"/>
    <property type="match status" value="1"/>
</dbReference>
<proteinExistence type="predicted"/>
<comment type="subcellular location">
    <subcellularLocation>
        <location evidence="1">Cell membrane</location>
        <topology evidence="1">Multi-pass membrane protein</topology>
    </subcellularLocation>
</comment>
<accession>A0A4D7QL39</accession>
<evidence type="ECO:0000256" key="2">
    <source>
        <dbReference type="ARBA" id="ARBA00022475"/>
    </source>
</evidence>
<feature type="transmembrane region" description="Helical" evidence="6">
    <location>
        <begin position="12"/>
        <end position="33"/>
    </location>
</feature>
<keyword evidence="8" id="KW-1185">Reference proteome</keyword>
<dbReference type="OrthoDB" id="3296441at2"/>
<organism evidence="7 8">
    <name type="scientific">Phreatobacter aquaticus</name>
    <dbReference type="NCBI Taxonomy" id="2570229"/>
    <lineage>
        <taxon>Bacteria</taxon>
        <taxon>Pseudomonadati</taxon>
        <taxon>Pseudomonadota</taxon>
        <taxon>Alphaproteobacteria</taxon>
        <taxon>Hyphomicrobiales</taxon>
        <taxon>Phreatobacteraceae</taxon>
        <taxon>Phreatobacter</taxon>
    </lineage>
</organism>
<reference evidence="7 8" key="1">
    <citation type="submission" date="2019-04" db="EMBL/GenBank/DDBJ databases">
        <title>Phreatobacter aquaticus sp. nov.</title>
        <authorList>
            <person name="Choi A."/>
            <person name="Baek K."/>
        </authorList>
    </citation>
    <scope>NUCLEOTIDE SEQUENCE [LARGE SCALE GENOMIC DNA]</scope>
    <source>
        <strain evidence="7 8">NMCR1094</strain>
    </source>
</reference>
<dbReference type="Pfam" id="PF02588">
    <property type="entry name" value="YitT_membrane"/>
    <property type="match status" value="1"/>
</dbReference>
<keyword evidence="4 6" id="KW-1133">Transmembrane helix</keyword>
<feature type="transmembrane region" description="Helical" evidence="6">
    <location>
        <begin position="80"/>
        <end position="98"/>
    </location>
</feature>
<feature type="transmembrane region" description="Helical" evidence="6">
    <location>
        <begin position="53"/>
        <end position="73"/>
    </location>
</feature>
<evidence type="ECO:0000256" key="4">
    <source>
        <dbReference type="ARBA" id="ARBA00022989"/>
    </source>
</evidence>
<dbReference type="Proteomes" id="UP000298588">
    <property type="component" value="Chromosome"/>
</dbReference>
<dbReference type="GO" id="GO:0005886">
    <property type="term" value="C:plasma membrane"/>
    <property type="evidence" value="ECO:0007669"/>
    <property type="project" value="UniProtKB-SubCell"/>
</dbReference>
<gene>
    <name evidence="7" type="ORF">E8L99_13630</name>
</gene>
<dbReference type="EMBL" id="CP039865">
    <property type="protein sequence ID" value="QCK86723.1"/>
    <property type="molecule type" value="Genomic_DNA"/>
</dbReference>
<dbReference type="PANTHER" id="PTHR33545:SF5">
    <property type="entry name" value="UPF0750 MEMBRANE PROTEIN YITT"/>
    <property type="match status" value="1"/>
</dbReference>
<evidence type="ECO:0000256" key="6">
    <source>
        <dbReference type="SAM" id="Phobius"/>
    </source>
</evidence>
<dbReference type="KEGG" id="paqt:E8L99_13630"/>
<keyword evidence="5 6" id="KW-0472">Membrane</keyword>
<dbReference type="InterPro" id="IPR003740">
    <property type="entry name" value="YitT"/>
</dbReference>
<keyword evidence="2" id="KW-1003">Cell membrane</keyword>